<evidence type="ECO:0000313" key="2">
    <source>
        <dbReference type="Proteomes" id="UP000824120"/>
    </source>
</evidence>
<reference evidence="1 2" key="1">
    <citation type="submission" date="2020-09" db="EMBL/GenBank/DDBJ databases">
        <title>De no assembly of potato wild relative species, Solanum commersonii.</title>
        <authorList>
            <person name="Cho K."/>
        </authorList>
    </citation>
    <scope>NUCLEOTIDE SEQUENCE [LARGE SCALE GENOMIC DNA]</scope>
    <source>
        <strain evidence="1">LZ3.2</strain>
        <tissue evidence="1">Leaf</tissue>
    </source>
</reference>
<dbReference type="AlphaFoldDB" id="A0A9J5YTK6"/>
<keyword evidence="2" id="KW-1185">Reference proteome</keyword>
<protein>
    <submittedName>
        <fullName evidence="1">Uncharacterized protein</fullName>
    </submittedName>
</protein>
<sequence>MGSMICMNELCRATTSVEWKKGWGFKSGGFAKLCYNCGSAFENLVFCETFHPDESGWRECRTCRKFRD</sequence>
<dbReference type="PANTHER" id="PTHR46245">
    <property type="entry name" value="B3 DOMAIN-CONTAINING PROTEIN OS07G0563300"/>
    <property type="match status" value="1"/>
</dbReference>
<dbReference type="PANTHER" id="PTHR46245:SF3">
    <property type="entry name" value="B3 DOMAIN-CONTAINING TRANSCRIPTION REPRESSOR VAL1"/>
    <property type="match status" value="1"/>
</dbReference>
<dbReference type="OrthoDB" id="757982at2759"/>
<dbReference type="EMBL" id="JACXVP010000006">
    <property type="protein sequence ID" value="KAG5603135.1"/>
    <property type="molecule type" value="Genomic_DNA"/>
</dbReference>
<organism evidence="1 2">
    <name type="scientific">Solanum commersonii</name>
    <name type="common">Commerson's wild potato</name>
    <name type="synonym">Commerson's nightshade</name>
    <dbReference type="NCBI Taxonomy" id="4109"/>
    <lineage>
        <taxon>Eukaryota</taxon>
        <taxon>Viridiplantae</taxon>
        <taxon>Streptophyta</taxon>
        <taxon>Embryophyta</taxon>
        <taxon>Tracheophyta</taxon>
        <taxon>Spermatophyta</taxon>
        <taxon>Magnoliopsida</taxon>
        <taxon>eudicotyledons</taxon>
        <taxon>Gunneridae</taxon>
        <taxon>Pentapetalae</taxon>
        <taxon>asterids</taxon>
        <taxon>lamiids</taxon>
        <taxon>Solanales</taxon>
        <taxon>Solanaceae</taxon>
        <taxon>Solanoideae</taxon>
        <taxon>Solaneae</taxon>
        <taxon>Solanum</taxon>
    </lineage>
</organism>
<name>A0A9J5YTK6_SOLCO</name>
<gene>
    <name evidence="1" type="ORF">H5410_034505</name>
</gene>
<dbReference type="Proteomes" id="UP000824120">
    <property type="component" value="Chromosome 6"/>
</dbReference>
<proteinExistence type="predicted"/>
<evidence type="ECO:0000313" key="1">
    <source>
        <dbReference type="EMBL" id="KAG5603135.1"/>
    </source>
</evidence>
<comment type="caution">
    <text evidence="1">The sequence shown here is derived from an EMBL/GenBank/DDBJ whole genome shotgun (WGS) entry which is preliminary data.</text>
</comment>
<accession>A0A9J5YTK6</accession>